<evidence type="ECO:0000313" key="3">
    <source>
        <dbReference type="Proteomes" id="UP000287171"/>
    </source>
</evidence>
<keyword evidence="3" id="KW-1185">Reference proteome</keyword>
<gene>
    <name evidence="2" type="ORF">KDA_38440</name>
</gene>
<organism evidence="2 3">
    <name type="scientific">Dictyobacter alpinus</name>
    <dbReference type="NCBI Taxonomy" id="2014873"/>
    <lineage>
        <taxon>Bacteria</taxon>
        <taxon>Bacillati</taxon>
        <taxon>Chloroflexota</taxon>
        <taxon>Ktedonobacteria</taxon>
        <taxon>Ktedonobacterales</taxon>
        <taxon>Dictyobacteraceae</taxon>
        <taxon>Dictyobacter</taxon>
    </lineage>
</organism>
<reference evidence="3" key="1">
    <citation type="submission" date="2018-12" db="EMBL/GenBank/DDBJ databases">
        <title>Tengunoibacter tsumagoiensis gen. nov., sp. nov., Dictyobacter kobayashii sp. nov., D. alpinus sp. nov., and D. joshuensis sp. nov. and description of Dictyobacteraceae fam. nov. within the order Ktedonobacterales isolated from Tengu-no-mugimeshi.</title>
        <authorList>
            <person name="Wang C.M."/>
            <person name="Zheng Y."/>
            <person name="Sakai Y."/>
            <person name="Toyoda A."/>
            <person name="Minakuchi Y."/>
            <person name="Abe K."/>
            <person name="Yokota A."/>
            <person name="Yabe S."/>
        </authorList>
    </citation>
    <scope>NUCLEOTIDE SEQUENCE [LARGE SCALE GENOMIC DNA]</scope>
    <source>
        <strain evidence="3">Uno16</strain>
    </source>
</reference>
<evidence type="ECO:0000313" key="2">
    <source>
        <dbReference type="EMBL" id="GCE28360.1"/>
    </source>
</evidence>
<sequence length="78" mass="8630">MVPTGKPNYPCFKGSYYQYKGQAYMHVLQQVMRHPAGRIGITLGLTFGFIATLMGEAGKALLFAGFCRFLAGKMHSPR</sequence>
<dbReference type="Proteomes" id="UP000287171">
    <property type="component" value="Unassembled WGS sequence"/>
</dbReference>
<accession>A0A402BAN5</accession>
<name>A0A402BAN5_9CHLR</name>
<proteinExistence type="predicted"/>
<keyword evidence="1" id="KW-0472">Membrane</keyword>
<keyword evidence="1" id="KW-1133">Transmembrane helix</keyword>
<feature type="transmembrane region" description="Helical" evidence="1">
    <location>
        <begin position="41"/>
        <end position="71"/>
    </location>
</feature>
<evidence type="ECO:0000256" key="1">
    <source>
        <dbReference type="SAM" id="Phobius"/>
    </source>
</evidence>
<dbReference type="EMBL" id="BIFT01000001">
    <property type="protein sequence ID" value="GCE28360.1"/>
    <property type="molecule type" value="Genomic_DNA"/>
</dbReference>
<protein>
    <submittedName>
        <fullName evidence="2">Uncharacterized protein</fullName>
    </submittedName>
</protein>
<comment type="caution">
    <text evidence="2">The sequence shown here is derived from an EMBL/GenBank/DDBJ whole genome shotgun (WGS) entry which is preliminary data.</text>
</comment>
<dbReference type="AlphaFoldDB" id="A0A402BAN5"/>
<keyword evidence="1" id="KW-0812">Transmembrane</keyword>